<organism evidence="1 2">
    <name type="scientific">Racocetra persica</name>
    <dbReference type="NCBI Taxonomy" id="160502"/>
    <lineage>
        <taxon>Eukaryota</taxon>
        <taxon>Fungi</taxon>
        <taxon>Fungi incertae sedis</taxon>
        <taxon>Mucoromycota</taxon>
        <taxon>Glomeromycotina</taxon>
        <taxon>Glomeromycetes</taxon>
        <taxon>Diversisporales</taxon>
        <taxon>Gigasporaceae</taxon>
        <taxon>Racocetra</taxon>
    </lineage>
</organism>
<keyword evidence="2" id="KW-1185">Reference proteome</keyword>
<reference evidence="1" key="1">
    <citation type="submission" date="2021-06" db="EMBL/GenBank/DDBJ databases">
        <authorList>
            <person name="Kallberg Y."/>
            <person name="Tangrot J."/>
            <person name="Rosling A."/>
        </authorList>
    </citation>
    <scope>NUCLEOTIDE SEQUENCE</scope>
    <source>
        <strain evidence="1">MA461A</strain>
    </source>
</reference>
<dbReference type="EMBL" id="CAJVQC010049712">
    <property type="protein sequence ID" value="CAG8788022.1"/>
    <property type="molecule type" value="Genomic_DNA"/>
</dbReference>
<protein>
    <submittedName>
        <fullName evidence="1">32079_t:CDS:1</fullName>
    </submittedName>
</protein>
<feature type="non-terminal residue" evidence="1">
    <location>
        <position position="62"/>
    </location>
</feature>
<dbReference type="Proteomes" id="UP000789920">
    <property type="component" value="Unassembled WGS sequence"/>
</dbReference>
<comment type="caution">
    <text evidence="1">The sequence shown here is derived from an EMBL/GenBank/DDBJ whole genome shotgun (WGS) entry which is preliminary data.</text>
</comment>
<gene>
    <name evidence="1" type="ORF">RPERSI_LOCUS18635</name>
</gene>
<evidence type="ECO:0000313" key="2">
    <source>
        <dbReference type="Proteomes" id="UP000789920"/>
    </source>
</evidence>
<name>A0ACA9RDK9_9GLOM</name>
<accession>A0ACA9RDK9</accession>
<proteinExistence type="predicted"/>
<evidence type="ECO:0000313" key="1">
    <source>
        <dbReference type="EMBL" id="CAG8788022.1"/>
    </source>
</evidence>
<sequence>MSVYQLHGDQYRYRDNIIKFPQDIQEFTTHLSRHPLSLNMFIVHHKLQIILNHLETFMFDIL</sequence>